<dbReference type="InterPro" id="IPR008274">
    <property type="entry name" value="AldOxase/xan_DH_MoCoBD1"/>
</dbReference>
<name>A0ABP8HTL7_9BURK</name>
<dbReference type="EMBL" id="BAABFO010000046">
    <property type="protein sequence ID" value="GAA4344266.1"/>
    <property type="molecule type" value="Genomic_DNA"/>
</dbReference>
<evidence type="ECO:0000256" key="1">
    <source>
        <dbReference type="ARBA" id="ARBA00022505"/>
    </source>
</evidence>
<evidence type="ECO:0000259" key="3">
    <source>
        <dbReference type="SMART" id="SM01008"/>
    </source>
</evidence>
<keyword evidence="5" id="KW-1185">Reference proteome</keyword>
<comment type="caution">
    <text evidence="4">The sequence shown here is derived from an EMBL/GenBank/DDBJ whole genome shotgun (WGS) entry which is preliminary data.</text>
</comment>
<dbReference type="Gene3D" id="3.90.1170.50">
    <property type="entry name" value="Aldehyde oxidase/xanthine dehydrogenase, a/b hammerhead"/>
    <property type="match status" value="1"/>
</dbReference>
<dbReference type="InterPro" id="IPR037165">
    <property type="entry name" value="AldOxase/xan_DH_Mopterin-bd_sf"/>
</dbReference>
<dbReference type="Proteomes" id="UP001501671">
    <property type="component" value="Unassembled WGS sequence"/>
</dbReference>
<sequence>MKEDQRVIGSRARRIEDLALLRGEARFVDDVPMPGALHAAFVRSPFAHARMGRIDFSAAAALPGVVACFDAAALAPLLARPRLPLAFPAGQVPEAAMPYVLAAGETCHVGEALALVVAQTRHIAEDAAALVEIDYEELPALIDSRAALEPGAPLPCTAEPIHLFKRFDVGYGDCDAAFAGAHDVVRLSLRQHRGQAHPMETRGILANPDAATGTLTVWASTQMSHELAHTLCMMLGLPETGVRVIAPQVGGAFGAKYLVYPEDVAVAAAAHRLRRPVKWIEDRREHFLAAIQEREQYWTLEAAIDAQGRLLAVRGQLVHDQGAYAPHAINVPFNAATSFPGPYVLPAYRLDVAVARTNKVAVIPIRGAGYPQGCFAMERLLDRIAERVGIDRGEVRLRNYVPAAAMPYTTPMATRAGAPVIYDSGDYAACHARALQAADLPGFRARQAAAREQGRRLGIGYAAALKGTGRGPFESGTVRVAWDGRVQVFTGALAMGQGLATALAQICADALGLDLGRIDVSCGDTAHVSLGMGGFASRQTVTAGSSVHLAARAVRDKALRVAAGILGQPAGTLALQGGHVYAEGGEGPALSLADIAQRLRGLPGYAFPEGVEAGLEATFHFRIDRLAYANAFHVCEVEVDDETGMVRVLRYLALQDSGRLVNPRLVEGQIHGSVAHGIGNALLEHMRYDGQGQPLTTTFADYLLPTATDVPPIDVLLHETPSPLNPLGVKGAGECSVLPVGAAIAAAIEDALADVGAKVEELPISPARLLELIRQAGADGTRNGA</sequence>
<protein>
    <submittedName>
        <fullName evidence="4">Xanthine dehydrogenase family protein molybdopterin-binding subunit</fullName>
    </submittedName>
</protein>
<dbReference type="Gene3D" id="3.30.365.10">
    <property type="entry name" value="Aldehyde oxidase/xanthine dehydrogenase, molybdopterin binding domain"/>
    <property type="match status" value="4"/>
</dbReference>
<reference evidence="5" key="1">
    <citation type="journal article" date="2019" name="Int. J. Syst. Evol. Microbiol.">
        <title>The Global Catalogue of Microorganisms (GCM) 10K type strain sequencing project: providing services to taxonomists for standard genome sequencing and annotation.</title>
        <authorList>
            <consortium name="The Broad Institute Genomics Platform"/>
            <consortium name="The Broad Institute Genome Sequencing Center for Infectious Disease"/>
            <person name="Wu L."/>
            <person name="Ma J."/>
        </authorList>
    </citation>
    <scope>NUCLEOTIDE SEQUENCE [LARGE SCALE GENOMIC DNA]</scope>
    <source>
        <strain evidence="5">JCM 17666</strain>
    </source>
</reference>
<accession>A0ABP8HTL7</accession>
<dbReference type="InterPro" id="IPR046867">
    <property type="entry name" value="AldOxase/xan_DH_MoCoBD2"/>
</dbReference>
<evidence type="ECO:0000256" key="2">
    <source>
        <dbReference type="ARBA" id="ARBA00023002"/>
    </source>
</evidence>
<proteinExistence type="predicted"/>
<keyword evidence="2" id="KW-0560">Oxidoreductase</keyword>
<dbReference type="Pfam" id="PF01315">
    <property type="entry name" value="Ald_Xan_dh_C"/>
    <property type="match status" value="1"/>
</dbReference>
<dbReference type="PANTHER" id="PTHR11908:SF132">
    <property type="entry name" value="ALDEHYDE OXIDASE 1-RELATED"/>
    <property type="match status" value="1"/>
</dbReference>
<keyword evidence="1" id="KW-0500">Molybdenum</keyword>
<dbReference type="PANTHER" id="PTHR11908">
    <property type="entry name" value="XANTHINE DEHYDROGENASE"/>
    <property type="match status" value="1"/>
</dbReference>
<dbReference type="Pfam" id="PF02738">
    <property type="entry name" value="MoCoBD_1"/>
    <property type="match status" value="1"/>
</dbReference>
<dbReference type="SUPFAM" id="SSF56003">
    <property type="entry name" value="Molybdenum cofactor-binding domain"/>
    <property type="match status" value="1"/>
</dbReference>
<organism evidence="4 5">
    <name type="scientific">Pigmentiphaga soli</name>
    <dbReference type="NCBI Taxonomy" id="1007095"/>
    <lineage>
        <taxon>Bacteria</taxon>
        <taxon>Pseudomonadati</taxon>
        <taxon>Pseudomonadota</taxon>
        <taxon>Betaproteobacteria</taxon>
        <taxon>Burkholderiales</taxon>
        <taxon>Alcaligenaceae</taxon>
        <taxon>Pigmentiphaga</taxon>
    </lineage>
</organism>
<dbReference type="RefSeq" id="WP_345252483.1">
    <property type="nucleotide sequence ID" value="NZ_BAABFO010000046.1"/>
</dbReference>
<evidence type="ECO:0000313" key="5">
    <source>
        <dbReference type="Proteomes" id="UP001501671"/>
    </source>
</evidence>
<dbReference type="SUPFAM" id="SSF54665">
    <property type="entry name" value="CO dehydrogenase molybdoprotein N-domain-like"/>
    <property type="match status" value="1"/>
</dbReference>
<evidence type="ECO:0000313" key="4">
    <source>
        <dbReference type="EMBL" id="GAA4344266.1"/>
    </source>
</evidence>
<gene>
    <name evidence="4" type="ORF">GCM10023144_47860</name>
</gene>
<dbReference type="InterPro" id="IPR000674">
    <property type="entry name" value="Ald_Oxase/Xan_DH_a/b"/>
</dbReference>
<dbReference type="InterPro" id="IPR036856">
    <property type="entry name" value="Ald_Oxase/Xan_DH_a/b_sf"/>
</dbReference>
<dbReference type="Pfam" id="PF20256">
    <property type="entry name" value="MoCoBD_2"/>
    <property type="match status" value="1"/>
</dbReference>
<dbReference type="InterPro" id="IPR016208">
    <property type="entry name" value="Ald_Oxase/xanthine_DH-like"/>
</dbReference>
<dbReference type="SMART" id="SM01008">
    <property type="entry name" value="Ald_Xan_dh_C"/>
    <property type="match status" value="1"/>
</dbReference>
<feature type="domain" description="Aldehyde oxidase/xanthine dehydrogenase a/b hammerhead" evidence="3">
    <location>
        <begin position="22"/>
        <end position="139"/>
    </location>
</feature>